<dbReference type="InterPro" id="IPR005144">
    <property type="entry name" value="ATP-cone_dom"/>
</dbReference>
<evidence type="ECO:0000259" key="4">
    <source>
        <dbReference type="PROSITE" id="PS51161"/>
    </source>
</evidence>
<dbReference type="EMBL" id="MEXH01000001">
    <property type="protein sequence ID" value="OGC93183.1"/>
    <property type="molecule type" value="Genomic_DNA"/>
</dbReference>
<proteinExistence type="predicted"/>
<sequence>MDIKDFRIQKKDGSIEPYLPDKLVRVAMAAGLNHEQALTLGTHIYDWVITQSQPIPTSAIRDKMISELRSAYPPAANLYIWYESTKDTNPE</sequence>
<evidence type="ECO:0000256" key="3">
    <source>
        <dbReference type="PROSITE-ProRule" id="PRU00492"/>
    </source>
</evidence>
<dbReference type="PROSITE" id="PS51161">
    <property type="entry name" value="ATP_CONE"/>
    <property type="match status" value="1"/>
</dbReference>
<keyword evidence="1 3" id="KW-0547">Nucleotide-binding</keyword>
<protein>
    <recommendedName>
        <fullName evidence="4">ATP-cone domain-containing protein</fullName>
    </recommendedName>
</protein>
<keyword evidence="2 3" id="KW-0067">ATP-binding</keyword>
<name>A0A1F4YIV3_9BACT</name>
<dbReference type="GO" id="GO:0005524">
    <property type="term" value="F:ATP binding"/>
    <property type="evidence" value="ECO:0007669"/>
    <property type="project" value="UniProtKB-UniRule"/>
</dbReference>
<dbReference type="Proteomes" id="UP000178176">
    <property type="component" value="Unassembled WGS sequence"/>
</dbReference>
<accession>A0A1F4YIV3</accession>
<evidence type="ECO:0000256" key="1">
    <source>
        <dbReference type="ARBA" id="ARBA00022741"/>
    </source>
</evidence>
<evidence type="ECO:0000313" key="5">
    <source>
        <dbReference type="EMBL" id="OGC93183.1"/>
    </source>
</evidence>
<organism evidence="5 6">
    <name type="scientific">Candidatus Amesbacteria bacterium RIFCSPHIGHO2_01_FULL_48_32b</name>
    <dbReference type="NCBI Taxonomy" id="1797253"/>
    <lineage>
        <taxon>Bacteria</taxon>
        <taxon>Candidatus Amesiibacteriota</taxon>
    </lineage>
</organism>
<gene>
    <name evidence="5" type="ORF">A2876_04755</name>
</gene>
<reference evidence="5 6" key="1">
    <citation type="journal article" date="2016" name="Nat. Commun.">
        <title>Thousands of microbial genomes shed light on interconnected biogeochemical processes in an aquifer system.</title>
        <authorList>
            <person name="Anantharaman K."/>
            <person name="Brown C.T."/>
            <person name="Hug L.A."/>
            <person name="Sharon I."/>
            <person name="Castelle C.J."/>
            <person name="Probst A.J."/>
            <person name="Thomas B.C."/>
            <person name="Singh A."/>
            <person name="Wilkins M.J."/>
            <person name="Karaoz U."/>
            <person name="Brodie E.L."/>
            <person name="Williams K.H."/>
            <person name="Hubbard S.S."/>
            <person name="Banfield J.F."/>
        </authorList>
    </citation>
    <scope>NUCLEOTIDE SEQUENCE [LARGE SCALE GENOMIC DNA]</scope>
</reference>
<evidence type="ECO:0000313" key="6">
    <source>
        <dbReference type="Proteomes" id="UP000178176"/>
    </source>
</evidence>
<feature type="domain" description="ATP-cone" evidence="4">
    <location>
        <begin position="6"/>
        <end position="90"/>
    </location>
</feature>
<comment type="caution">
    <text evidence="5">The sequence shown here is derived from an EMBL/GenBank/DDBJ whole genome shotgun (WGS) entry which is preliminary data.</text>
</comment>
<dbReference type="AlphaFoldDB" id="A0A1F4YIV3"/>
<evidence type="ECO:0000256" key="2">
    <source>
        <dbReference type="ARBA" id="ARBA00022840"/>
    </source>
</evidence>